<dbReference type="Pfam" id="PF13714">
    <property type="entry name" value="PEP_mutase"/>
    <property type="match status" value="1"/>
</dbReference>
<evidence type="ECO:0000313" key="1">
    <source>
        <dbReference type="EMBL" id="MBD1320154.1"/>
    </source>
</evidence>
<dbReference type="PANTHER" id="PTHR42905">
    <property type="entry name" value="PHOSPHOENOLPYRUVATE CARBOXYLASE"/>
    <property type="match status" value="1"/>
</dbReference>
<dbReference type="GO" id="GO:0016829">
    <property type="term" value="F:lyase activity"/>
    <property type="evidence" value="ECO:0007669"/>
    <property type="project" value="UniProtKB-KW"/>
</dbReference>
<reference evidence="1 2" key="1">
    <citation type="submission" date="2020-09" db="EMBL/GenBank/DDBJ databases">
        <title>Novel species in genus Gordonia.</title>
        <authorList>
            <person name="Zhang G."/>
        </authorList>
    </citation>
    <scope>NUCLEOTIDE SEQUENCE [LARGE SCALE GENOMIC DNA]</scope>
    <source>
        <strain evidence="1 2">ON-33</strain>
    </source>
</reference>
<dbReference type="CDD" id="cd00377">
    <property type="entry name" value="ICL_PEPM"/>
    <property type="match status" value="1"/>
</dbReference>
<dbReference type="EMBL" id="JACWMS010000002">
    <property type="protein sequence ID" value="MBD1320154.1"/>
    <property type="molecule type" value="Genomic_DNA"/>
</dbReference>
<keyword evidence="2" id="KW-1185">Reference proteome</keyword>
<dbReference type="InterPro" id="IPR040442">
    <property type="entry name" value="Pyrv_kinase-like_dom_sf"/>
</dbReference>
<dbReference type="Proteomes" id="UP000602395">
    <property type="component" value="Unassembled WGS sequence"/>
</dbReference>
<keyword evidence="1" id="KW-0456">Lyase</keyword>
<comment type="caution">
    <text evidence="1">The sequence shown here is derived from an EMBL/GenBank/DDBJ whole genome shotgun (WGS) entry which is preliminary data.</text>
</comment>
<dbReference type="SUPFAM" id="SSF51621">
    <property type="entry name" value="Phosphoenolpyruvate/pyruvate domain"/>
    <property type="match status" value="1"/>
</dbReference>
<accession>A0ABR7WBG0</accession>
<dbReference type="PANTHER" id="PTHR42905:SF5">
    <property type="entry name" value="CARBOXYVINYL-CARBOXYPHOSPHONATE PHOSPHORYLMUTASE, CHLOROPLASTIC"/>
    <property type="match status" value="1"/>
</dbReference>
<protein>
    <submittedName>
        <fullName evidence="1">Isocitrate lyase/PEP mutase family protein</fullName>
    </submittedName>
</protein>
<dbReference type="Gene3D" id="3.20.20.60">
    <property type="entry name" value="Phosphoenolpyruvate-binding domains"/>
    <property type="match status" value="1"/>
</dbReference>
<organism evidence="1 2">
    <name type="scientific">Gordonia hankookensis</name>
    <dbReference type="NCBI Taxonomy" id="589403"/>
    <lineage>
        <taxon>Bacteria</taxon>
        <taxon>Bacillati</taxon>
        <taxon>Actinomycetota</taxon>
        <taxon>Actinomycetes</taxon>
        <taxon>Mycobacteriales</taxon>
        <taxon>Gordoniaceae</taxon>
        <taxon>Gordonia</taxon>
    </lineage>
</organism>
<dbReference type="InterPro" id="IPR039556">
    <property type="entry name" value="ICL/PEPM"/>
</dbReference>
<evidence type="ECO:0000313" key="2">
    <source>
        <dbReference type="Proteomes" id="UP000602395"/>
    </source>
</evidence>
<sequence length="311" mass="33710">MPPYRPYRDAKRIPHYETETITLNTPTLKDLTSRGIVYAPGVWDGLTARLADQAGFSALCASGFAISAALGLPDAELYTMSENLQAVRTIREASQLPLVADIDTGYGNAVNAARTAGKFVDAGVQGMFMEDQVSPKSCPICVGDPVDLISVTEATGKIRAVRDSIPDHVLLIARTDARGDEAIHRAQAYVDAGADMIMPVTKTFETIDDWERCHEEVGVPLMATLTASTWTERDFTPEVLDRVGVRLALLPTQVLMATAGAAREALRRLASGEPPAEVSNDALAHHEFVDLIGFPEVEAMQRKYLPTEASR</sequence>
<gene>
    <name evidence="1" type="ORF">IDF66_11190</name>
</gene>
<proteinExistence type="predicted"/>
<name>A0ABR7WBG0_9ACTN</name>
<dbReference type="InterPro" id="IPR015813">
    <property type="entry name" value="Pyrv/PenolPyrv_kinase-like_dom"/>
</dbReference>